<dbReference type="Pfam" id="PF08811">
    <property type="entry name" value="DUF1800"/>
    <property type="match status" value="1"/>
</dbReference>
<proteinExistence type="predicted"/>
<dbReference type="InterPro" id="IPR014917">
    <property type="entry name" value="DUF1800"/>
</dbReference>
<accession>A0A1P8K488</accession>
<evidence type="ECO:0008006" key="4">
    <source>
        <dbReference type="Google" id="ProtNLM"/>
    </source>
</evidence>
<feature type="signal peptide" evidence="1">
    <location>
        <begin position="1"/>
        <end position="24"/>
    </location>
</feature>
<keyword evidence="3" id="KW-1185">Reference proteome</keyword>
<keyword evidence="1" id="KW-0732">Signal</keyword>
<dbReference type="Proteomes" id="UP000186609">
    <property type="component" value="Chromosome"/>
</dbReference>
<evidence type="ECO:0000313" key="3">
    <source>
        <dbReference type="Proteomes" id="UP000186609"/>
    </source>
</evidence>
<name>A0A1P8K488_9BURK</name>
<organism evidence="2 3">
    <name type="scientific">Rhodoferax koreensis</name>
    <dbReference type="NCBI Taxonomy" id="1842727"/>
    <lineage>
        <taxon>Bacteria</taxon>
        <taxon>Pseudomonadati</taxon>
        <taxon>Pseudomonadota</taxon>
        <taxon>Betaproteobacteria</taxon>
        <taxon>Burkholderiales</taxon>
        <taxon>Comamonadaceae</taxon>
        <taxon>Rhodoferax</taxon>
    </lineage>
</organism>
<evidence type="ECO:0000313" key="2">
    <source>
        <dbReference type="EMBL" id="APW40807.1"/>
    </source>
</evidence>
<dbReference type="STRING" id="1842727.RD110_19390"/>
<feature type="chain" id="PRO_5012456148" description="DUF1800 domain-containing protein" evidence="1">
    <location>
        <begin position="25"/>
        <end position="505"/>
    </location>
</feature>
<dbReference type="EMBL" id="CP019236">
    <property type="protein sequence ID" value="APW40807.1"/>
    <property type="molecule type" value="Genomic_DNA"/>
</dbReference>
<evidence type="ECO:0000256" key="1">
    <source>
        <dbReference type="SAM" id="SignalP"/>
    </source>
</evidence>
<reference evidence="2 3" key="1">
    <citation type="submission" date="2017-01" db="EMBL/GenBank/DDBJ databases">
        <authorList>
            <person name="Mah S.A."/>
            <person name="Swanson W.J."/>
            <person name="Moy G.W."/>
            <person name="Vacquier V.D."/>
        </authorList>
    </citation>
    <scope>NUCLEOTIDE SEQUENCE [LARGE SCALE GENOMIC DNA]</scope>
    <source>
        <strain evidence="2 3">DCY110</strain>
    </source>
</reference>
<gene>
    <name evidence="2" type="ORF">RD110_19390</name>
</gene>
<dbReference type="AlphaFoldDB" id="A0A1P8K488"/>
<dbReference type="KEGG" id="rhy:RD110_19390"/>
<sequence>MPWRLCLGAAAVLLWGCAAAPPSATTPRAAFEAANRLSWGANRREVAETRAEGASAYLARQLHPGPAVLPPAVQQQIDAMTISQRPFEELVREMDQRNRDSNSGTASAGEKAAARQAYQQDMNRLAREAATRHLLRALYSPNQLQEQMTWFWLNHFSVSQAKGNLRAMVGDYEEQAIRPHALGKFRTLLGAVAHHPAMLRYLDNAQNAAGRINENYARELLELHTLGVNAGYTQQDVQEMARVLTGNGIADQPASPKLRPELQADLVRRGLYEFNPNRHDYGPKRLLGQPITRRGAAEFDEALDRLARHPATARFISEKLVRYWLSDQPEPALIDRMARTFLQSDGDIAATLQTLMTSREFAEGAGRKFKDPLRYVVSAVRLAYDDRTVLNVGPMLGWLGRMGEPLYGRATPDGYPLDAAAWASPGQMATRFEIARAIGAGSAGLFRTEGPQPVERPAFPQLTNALYYQSIDATLGAATKTALAQAASAQEWNGFLLSAPEFMNR</sequence>
<protein>
    <recommendedName>
        <fullName evidence="4">DUF1800 domain-containing protein</fullName>
    </recommendedName>
</protein>
<dbReference type="OrthoDB" id="9772295at2"/>